<evidence type="ECO:0000256" key="1">
    <source>
        <dbReference type="SAM" id="MobiDB-lite"/>
    </source>
</evidence>
<feature type="region of interest" description="Disordered" evidence="1">
    <location>
        <begin position="14"/>
        <end position="73"/>
    </location>
</feature>
<name>A0A9I9EA41_CUCME</name>
<accession>A0A9I9EA41</accession>
<dbReference type="EnsemblPlants" id="MELO3C030935.2.1">
    <property type="protein sequence ID" value="MELO3C030935.2.1"/>
    <property type="gene ID" value="MELO3C030935.2"/>
</dbReference>
<proteinExistence type="predicted"/>
<dbReference type="InterPro" id="IPR052442">
    <property type="entry name" value="Env_Response_Regulator"/>
</dbReference>
<dbReference type="PANTHER" id="PTHR46136:SF33">
    <property type="entry name" value="TRANSCRIPTION FACTOR GTE10"/>
    <property type="match status" value="1"/>
</dbReference>
<feature type="compositionally biased region" description="Polar residues" evidence="1">
    <location>
        <begin position="24"/>
        <end position="44"/>
    </location>
</feature>
<sequence length="214" mass="24982">SLFLSYEFHYKKSEFSRRRKTSGEVKNTSGKELPTQSSASGQTSSRDRLSRRCVGHASDKPLPKQSFPTQSTTPDAMYCVGKASPDRLYRTALLRNRFADTILKAREKHLKRFVKLEIFLVCPMLGQPYDAQTHTYYSMKGDKRDPEKVRMEREELERQQRERWRRATDGGRLKLKLQSRRRTTMTMEETTASYGQRRMFLSSPNSFPFVFSSV</sequence>
<organism evidence="2">
    <name type="scientific">Cucumis melo</name>
    <name type="common">Muskmelon</name>
    <dbReference type="NCBI Taxonomy" id="3656"/>
    <lineage>
        <taxon>Eukaryota</taxon>
        <taxon>Viridiplantae</taxon>
        <taxon>Streptophyta</taxon>
        <taxon>Embryophyta</taxon>
        <taxon>Tracheophyta</taxon>
        <taxon>Spermatophyta</taxon>
        <taxon>Magnoliopsida</taxon>
        <taxon>eudicotyledons</taxon>
        <taxon>Gunneridae</taxon>
        <taxon>Pentapetalae</taxon>
        <taxon>rosids</taxon>
        <taxon>fabids</taxon>
        <taxon>Cucurbitales</taxon>
        <taxon>Cucurbitaceae</taxon>
        <taxon>Benincaseae</taxon>
        <taxon>Cucumis</taxon>
    </lineage>
</organism>
<dbReference type="PANTHER" id="PTHR46136">
    <property type="entry name" value="TRANSCRIPTION FACTOR GTE8"/>
    <property type="match status" value="1"/>
</dbReference>
<protein>
    <submittedName>
        <fullName evidence="2">Uncharacterized protein</fullName>
    </submittedName>
</protein>
<dbReference type="AlphaFoldDB" id="A0A9I9EA41"/>
<evidence type="ECO:0000313" key="2">
    <source>
        <dbReference type="EnsemblPlants" id="MELO3C030935.2.1"/>
    </source>
</evidence>
<dbReference type="Gramene" id="MELO3C030935.2.1">
    <property type="protein sequence ID" value="MELO3C030935.2.1"/>
    <property type="gene ID" value="MELO3C030935.2"/>
</dbReference>
<reference evidence="2" key="1">
    <citation type="submission" date="2023-03" db="UniProtKB">
        <authorList>
            <consortium name="EnsemblPlants"/>
        </authorList>
    </citation>
    <scope>IDENTIFICATION</scope>
</reference>